<feature type="compositionally biased region" description="Polar residues" evidence="1">
    <location>
        <begin position="70"/>
        <end position="85"/>
    </location>
</feature>
<dbReference type="EMBL" id="JAATEN010000004">
    <property type="protein sequence ID" value="NJQ00391.1"/>
    <property type="molecule type" value="Genomic_DNA"/>
</dbReference>
<sequence>MLMAHPDVLRDLVDRYTTLQALTAGGEVTPELRRRLEDTAYTLCVTTGTREVETALDRARRRLADAPGTSARTLPDSLTTAGPAA</sequence>
<dbReference type="InterPro" id="IPR033457">
    <property type="entry name" value="DUF5133"/>
</dbReference>
<proteinExistence type="predicted"/>
<organism evidence="2 3">
    <name type="scientific">Streptomyces zingiberis</name>
    <dbReference type="NCBI Taxonomy" id="2053010"/>
    <lineage>
        <taxon>Bacteria</taxon>
        <taxon>Bacillati</taxon>
        <taxon>Actinomycetota</taxon>
        <taxon>Actinomycetes</taxon>
        <taxon>Kitasatosporales</taxon>
        <taxon>Streptomycetaceae</taxon>
        <taxon>Streptomyces</taxon>
    </lineage>
</organism>
<evidence type="ECO:0000313" key="2">
    <source>
        <dbReference type="EMBL" id="NJQ00391.1"/>
    </source>
</evidence>
<evidence type="ECO:0000313" key="3">
    <source>
        <dbReference type="Proteomes" id="UP000695264"/>
    </source>
</evidence>
<evidence type="ECO:0000256" key="1">
    <source>
        <dbReference type="SAM" id="MobiDB-lite"/>
    </source>
</evidence>
<accession>A0ABX1BRS0</accession>
<protein>
    <submittedName>
        <fullName evidence="2">DUF5133 domain-containing protein</fullName>
    </submittedName>
</protein>
<feature type="region of interest" description="Disordered" evidence="1">
    <location>
        <begin position="61"/>
        <end position="85"/>
    </location>
</feature>
<comment type="caution">
    <text evidence="2">The sequence shown here is derived from an EMBL/GenBank/DDBJ whole genome shotgun (WGS) entry which is preliminary data.</text>
</comment>
<reference evidence="2 3" key="1">
    <citation type="submission" date="2020-03" db="EMBL/GenBank/DDBJ databases">
        <title>WGS of actinomycetes isolated from Thailand.</title>
        <authorList>
            <person name="Thawai C."/>
        </authorList>
    </citation>
    <scope>NUCLEOTIDE SEQUENCE [LARGE SCALE GENOMIC DNA]</scope>
    <source>
        <strain evidence="2 3">PLAI 1-29</strain>
    </source>
</reference>
<name>A0ABX1BRS0_9ACTN</name>
<dbReference type="Pfam" id="PF17196">
    <property type="entry name" value="DUF5133"/>
    <property type="match status" value="1"/>
</dbReference>
<keyword evidence="3" id="KW-1185">Reference proteome</keyword>
<gene>
    <name evidence="2" type="ORF">HCK00_07530</name>
</gene>
<dbReference type="Proteomes" id="UP000695264">
    <property type="component" value="Unassembled WGS sequence"/>
</dbReference>